<dbReference type="Ensembl" id="ENSLLTT00000005222.1">
    <property type="protein sequence ID" value="ENSLLTP00000005019.1"/>
    <property type="gene ID" value="ENSLLTG00000003821.1"/>
</dbReference>
<evidence type="ECO:0000313" key="3">
    <source>
        <dbReference type="Ensembl" id="ENSLLTP00000005019.1"/>
    </source>
</evidence>
<dbReference type="SUPFAM" id="SSF47353">
    <property type="entry name" value="Retrovirus capsid dimerization domain-like"/>
    <property type="match status" value="1"/>
</dbReference>
<evidence type="ECO:0000313" key="4">
    <source>
        <dbReference type="Proteomes" id="UP000694406"/>
    </source>
</evidence>
<proteinExistence type="predicted"/>
<dbReference type="Proteomes" id="UP000694406">
    <property type="component" value="Unplaced"/>
</dbReference>
<name>A0A8C5RMU3_LATLA</name>
<dbReference type="InterPro" id="IPR050916">
    <property type="entry name" value="SCAN-C2H2_zinc_finger"/>
</dbReference>
<reference evidence="3" key="2">
    <citation type="submission" date="2025-09" db="UniProtKB">
        <authorList>
            <consortium name="Ensembl"/>
        </authorList>
    </citation>
    <scope>IDENTIFICATION</scope>
</reference>
<dbReference type="Gene3D" id="1.10.4020.10">
    <property type="entry name" value="DNA breaking-rejoining enzymes"/>
    <property type="match status" value="1"/>
</dbReference>
<keyword evidence="4" id="KW-1185">Reference proteome</keyword>
<accession>A0A8C5RMU3</accession>
<organism evidence="3 4">
    <name type="scientific">Laticauda laticaudata</name>
    <name type="common">Blue-ringed sea krait</name>
    <name type="synonym">Blue-lipped sea krait</name>
    <dbReference type="NCBI Taxonomy" id="8630"/>
    <lineage>
        <taxon>Eukaryota</taxon>
        <taxon>Metazoa</taxon>
        <taxon>Chordata</taxon>
        <taxon>Craniata</taxon>
        <taxon>Vertebrata</taxon>
        <taxon>Euteleostomi</taxon>
        <taxon>Lepidosauria</taxon>
        <taxon>Squamata</taxon>
        <taxon>Bifurcata</taxon>
        <taxon>Unidentata</taxon>
        <taxon>Episquamata</taxon>
        <taxon>Toxicofera</taxon>
        <taxon>Serpentes</taxon>
        <taxon>Colubroidea</taxon>
        <taxon>Elapidae</taxon>
        <taxon>Laticaudinae</taxon>
        <taxon>Laticauda</taxon>
    </lineage>
</organism>
<dbReference type="PROSITE" id="PS50804">
    <property type="entry name" value="SCAN_BOX"/>
    <property type="match status" value="1"/>
</dbReference>
<keyword evidence="1" id="KW-0539">Nucleus</keyword>
<evidence type="ECO:0000256" key="1">
    <source>
        <dbReference type="ARBA" id="ARBA00023242"/>
    </source>
</evidence>
<dbReference type="AlphaFoldDB" id="A0A8C5RMU3"/>
<feature type="domain" description="SCAN box" evidence="2">
    <location>
        <begin position="108"/>
        <end position="151"/>
    </location>
</feature>
<dbReference type="Pfam" id="PF02023">
    <property type="entry name" value="SCAN"/>
    <property type="match status" value="1"/>
</dbReference>
<dbReference type="PANTHER" id="PTHR45935">
    <property type="entry name" value="PROTEIN ZBED8-RELATED"/>
    <property type="match status" value="1"/>
</dbReference>
<protein>
    <recommendedName>
        <fullName evidence="2">SCAN box domain-containing protein</fullName>
    </recommendedName>
</protein>
<evidence type="ECO:0000259" key="2">
    <source>
        <dbReference type="PROSITE" id="PS50804"/>
    </source>
</evidence>
<dbReference type="InterPro" id="IPR038269">
    <property type="entry name" value="SCAN_sf"/>
</dbReference>
<dbReference type="PANTHER" id="PTHR45935:SF15">
    <property type="entry name" value="SCAN BOX DOMAIN-CONTAINING PROTEIN"/>
    <property type="match status" value="1"/>
</dbReference>
<dbReference type="InterPro" id="IPR003309">
    <property type="entry name" value="SCAN_dom"/>
</dbReference>
<sequence>SPTPKPIIPALSFPLICAPLSRQILAVCTKSSRGRALPGEGNSRRFPIGPLEGERHGCLLEEVCLDPFGVASAGKRKDGDTTVSWEGWGKSGEDLGRRSWRRKHPPFRRLCSRLHHLCHQWLKPERYTKTQMVDLVVLEQLLFLLPQRWRVG</sequence>
<reference evidence="3" key="1">
    <citation type="submission" date="2025-08" db="UniProtKB">
        <authorList>
            <consortium name="Ensembl"/>
        </authorList>
    </citation>
    <scope>IDENTIFICATION</scope>
</reference>